<organism evidence="1 2">
    <name type="scientific">Penicillium concentricum</name>
    <dbReference type="NCBI Taxonomy" id="293559"/>
    <lineage>
        <taxon>Eukaryota</taxon>
        <taxon>Fungi</taxon>
        <taxon>Dikarya</taxon>
        <taxon>Ascomycota</taxon>
        <taxon>Pezizomycotina</taxon>
        <taxon>Eurotiomycetes</taxon>
        <taxon>Eurotiomycetidae</taxon>
        <taxon>Eurotiales</taxon>
        <taxon>Aspergillaceae</taxon>
        <taxon>Penicillium</taxon>
    </lineage>
</organism>
<dbReference type="AlphaFoldDB" id="A0A9W9S6L9"/>
<proteinExistence type="predicted"/>
<evidence type="ECO:0000313" key="2">
    <source>
        <dbReference type="Proteomes" id="UP001147752"/>
    </source>
</evidence>
<keyword evidence="2" id="KW-1185">Reference proteome</keyword>
<dbReference type="EMBL" id="JAPZBT010000002">
    <property type="protein sequence ID" value="KAJ5372845.1"/>
    <property type="molecule type" value="Genomic_DNA"/>
</dbReference>
<reference evidence="1" key="2">
    <citation type="journal article" date="2023" name="IMA Fungus">
        <title>Comparative genomic study of the Penicillium genus elucidates a diverse pangenome and 15 lateral gene transfer events.</title>
        <authorList>
            <person name="Petersen C."/>
            <person name="Sorensen T."/>
            <person name="Nielsen M.R."/>
            <person name="Sondergaard T.E."/>
            <person name="Sorensen J.L."/>
            <person name="Fitzpatrick D.A."/>
            <person name="Frisvad J.C."/>
            <person name="Nielsen K.L."/>
        </authorList>
    </citation>
    <scope>NUCLEOTIDE SEQUENCE</scope>
    <source>
        <strain evidence="1">IBT 3081</strain>
    </source>
</reference>
<sequence length="61" mass="7056">MFASCHLKVGDVETHAMNFELRIAEHRSTESPDPPKWDPNGLYHSIKPRLWGRGYPPDYCT</sequence>
<dbReference type="RefSeq" id="XP_056578831.1">
    <property type="nucleotide sequence ID" value="XM_056722581.1"/>
</dbReference>
<comment type="caution">
    <text evidence="1">The sequence shown here is derived from an EMBL/GenBank/DDBJ whole genome shotgun (WGS) entry which is preliminary data.</text>
</comment>
<evidence type="ECO:0000313" key="1">
    <source>
        <dbReference type="EMBL" id="KAJ5372845.1"/>
    </source>
</evidence>
<dbReference type="Proteomes" id="UP001147752">
    <property type="component" value="Unassembled WGS sequence"/>
</dbReference>
<accession>A0A9W9S6L9</accession>
<protein>
    <submittedName>
        <fullName evidence="1">Uncharacterized protein</fullName>
    </submittedName>
</protein>
<dbReference type="GeneID" id="81461764"/>
<gene>
    <name evidence="1" type="ORF">N7517_004851</name>
</gene>
<dbReference type="OrthoDB" id="10275520at2759"/>
<reference evidence="1" key="1">
    <citation type="submission" date="2022-12" db="EMBL/GenBank/DDBJ databases">
        <authorList>
            <person name="Petersen C."/>
        </authorList>
    </citation>
    <scope>NUCLEOTIDE SEQUENCE</scope>
    <source>
        <strain evidence="1">IBT 3081</strain>
    </source>
</reference>
<name>A0A9W9S6L9_9EURO</name>